<dbReference type="PANTHER" id="PTHR42085:SF1">
    <property type="entry name" value="F-BOX DOMAIN-CONTAINING PROTEIN"/>
    <property type="match status" value="1"/>
</dbReference>
<gene>
    <name evidence="1" type="ORF">GT037_008909</name>
</gene>
<reference evidence="1" key="1">
    <citation type="submission" date="2020-01" db="EMBL/GenBank/DDBJ databases">
        <authorList>
            <person name="Feng Z.H.Z."/>
        </authorList>
    </citation>
    <scope>NUCLEOTIDE SEQUENCE</scope>
    <source>
        <strain evidence="1">CBS107.38</strain>
    </source>
</reference>
<proteinExistence type="predicted"/>
<dbReference type="GeneID" id="62207134"/>
<feature type="non-terminal residue" evidence="1">
    <location>
        <position position="1"/>
    </location>
</feature>
<sequence>IRSLEAAPLSPLPLLSLPREIRNHIYALVLSTSPRGHIDFSLTLNDRRINQLQLTCRQLYRETRLLEFKDNPVKINDHIAESSLRDLLDEKHPSEAKMIFLGLTRSLGLKRLSWIKSLTLSNQISAVDHANWSELREMASTMVHLTKVLMNKPSLRVKYIMHHFCRANLLNKLGDDVSDISIGTHGIVLSSVIRGNALEDMWPTTTAVVLVMRESYERTMSIAEKLPALRVVREASLRVKRLGQNQILS</sequence>
<dbReference type="EMBL" id="JAAABM010000014">
    <property type="protein sequence ID" value="KAF7672958.1"/>
    <property type="molecule type" value="Genomic_DNA"/>
</dbReference>
<dbReference type="InterPro" id="IPR038883">
    <property type="entry name" value="AN11006-like"/>
</dbReference>
<dbReference type="AlphaFoldDB" id="A0A8H7AWK4"/>
<comment type="caution">
    <text evidence="1">The sequence shown here is derived from an EMBL/GenBank/DDBJ whole genome shotgun (WGS) entry which is preliminary data.</text>
</comment>
<dbReference type="Proteomes" id="UP000596902">
    <property type="component" value="Unassembled WGS sequence"/>
</dbReference>
<dbReference type="RefSeq" id="XP_038783301.1">
    <property type="nucleotide sequence ID" value="XM_038933956.1"/>
</dbReference>
<evidence type="ECO:0000313" key="1">
    <source>
        <dbReference type="EMBL" id="KAF7672958.1"/>
    </source>
</evidence>
<organism evidence="1 2">
    <name type="scientific">Alternaria burnsii</name>
    <dbReference type="NCBI Taxonomy" id="1187904"/>
    <lineage>
        <taxon>Eukaryota</taxon>
        <taxon>Fungi</taxon>
        <taxon>Dikarya</taxon>
        <taxon>Ascomycota</taxon>
        <taxon>Pezizomycotina</taxon>
        <taxon>Dothideomycetes</taxon>
        <taxon>Pleosporomycetidae</taxon>
        <taxon>Pleosporales</taxon>
        <taxon>Pleosporineae</taxon>
        <taxon>Pleosporaceae</taxon>
        <taxon>Alternaria</taxon>
        <taxon>Alternaria sect. Alternaria</taxon>
    </lineage>
</organism>
<dbReference type="PANTHER" id="PTHR42085">
    <property type="entry name" value="F-BOX DOMAIN-CONTAINING PROTEIN"/>
    <property type="match status" value="1"/>
</dbReference>
<accession>A0A8H7AWK4</accession>
<name>A0A8H7AWK4_9PLEO</name>
<reference evidence="1" key="2">
    <citation type="submission" date="2020-08" db="EMBL/GenBank/DDBJ databases">
        <title>Draft Genome Sequence of Cumin Blight Pathogen Alternaria burnsii.</title>
        <authorList>
            <person name="Feng Z."/>
        </authorList>
    </citation>
    <scope>NUCLEOTIDE SEQUENCE</scope>
    <source>
        <strain evidence="1">CBS107.38</strain>
    </source>
</reference>
<keyword evidence="2" id="KW-1185">Reference proteome</keyword>
<evidence type="ECO:0008006" key="3">
    <source>
        <dbReference type="Google" id="ProtNLM"/>
    </source>
</evidence>
<evidence type="ECO:0000313" key="2">
    <source>
        <dbReference type="Proteomes" id="UP000596902"/>
    </source>
</evidence>
<protein>
    <recommendedName>
        <fullName evidence="3">F-box domain-containing protein</fullName>
    </recommendedName>
</protein>